<reference evidence="2 3" key="1">
    <citation type="submission" date="2019-05" db="EMBL/GenBank/DDBJ databases">
        <title>Mikania micrantha, genome provides insights into the molecular mechanism of rapid growth.</title>
        <authorList>
            <person name="Liu B."/>
        </authorList>
    </citation>
    <scope>NUCLEOTIDE SEQUENCE [LARGE SCALE GENOMIC DNA]</scope>
    <source>
        <strain evidence="2">NLD-2019</strain>
        <tissue evidence="2">Leaf</tissue>
    </source>
</reference>
<organism evidence="2 3">
    <name type="scientific">Mikania micrantha</name>
    <name type="common">bitter vine</name>
    <dbReference type="NCBI Taxonomy" id="192012"/>
    <lineage>
        <taxon>Eukaryota</taxon>
        <taxon>Viridiplantae</taxon>
        <taxon>Streptophyta</taxon>
        <taxon>Embryophyta</taxon>
        <taxon>Tracheophyta</taxon>
        <taxon>Spermatophyta</taxon>
        <taxon>Magnoliopsida</taxon>
        <taxon>eudicotyledons</taxon>
        <taxon>Gunneridae</taxon>
        <taxon>Pentapetalae</taxon>
        <taxon>asterids</taxon>
        <taxon>campanulids</taxon>
        <taxon>Asterales</taxon>
        <taxon>Asteraceae</taxon>
        <taxon>Asteroideae</taxon>
        <taxon>Heliantheae alliance</taxon>
        <taxon>Eupatorieae</taxon>
        <taxon>Mikania</taxon>
    </lineage>
</organism>
<name>A0A5N6MCC3_9ASTR</name>
<gene>
    <name evidence="2" type="ORF">E3N88_33623</name>
</gene>
<comment type="caution">
    <text evidence="2">The sequence shown here is derived from an EMBL/GenBank/DDBJ whole genome shotgun (WGS) entry which is preliminary data.</text>
</comment>
<keyword evidence="3" id="KW-1185">Reference proteome</keyword>
<evidence type="ECO:0000256" key="1">
    <source>
        <dbReference type="SAM" id="MobiDB-lite"/>
    </source>
</evidence>
<feature type="region of interest" description="Disordered" evidence="1">
    <location>
        <begin position="50"/>
        <end position="72"/>
    </location>
</feature>
<evidence type="ECO:0000313" key="2">
    <source>
        <dbReference type="EMBL" id="KAD3338102.1"/>
    </source>
</evidence>
<sequence>MLTIGHNKCNFDVNAGSAMTCGGKREHSSFAVILATSHPRGLTPRVGIWGMSENSGNTGRNPGKRPAENELTDEIRQRVRDIMSHADAVMAEQARIAKRARSWTWYPFMVWDWIVEERVPPHRVITDDDRAHRLPALGVSS</sequence>
<dbReference type="AlphaFoldDB" id="A0A5N6MCC3"/>
<evidence type="ECO:0000313" key="3">
    <source>
        <dbReference type="Proteomes" id="UP000326396"/>
    </source>
</evidence>
<protein>
    <submittedName>
        <fullName evidence="2">Uncharacterized protein</fullName>
    </submittedName>
</protein>
<dbReference type="EMBL" id="SZYD01000016">
    <property type="protein sequence ID" value="KAD3338102.1"/>
    <property type="molecule type" value="Genomic_DNA"/>
</dbReference>
<proteinExistence type="predicted"/>
<accession>A0A5N6MCC3</accession>
<dbReference type="Proteomes" id="UP000326396">
    <property type="component" value="Linkage Group LG6"/>
</dbReference>